<dbReference type="InterPro" id="IPR003692">
    <property type="entry name" value="Hydantoinase_B"/>
</dbReference>
<dbReference type="GO" id="GO:0005829">
    <property type="term" value="C:cytosol"/>
    <property type="evidence" value="ECO:0007669"/>
    <property type="project" value="TreeGrafter"/>
</dbReference>
<evidence type="ECO:0000313" key="2">
    <source>
        <dbReference type="EMBL" id="TNC29188.1"/>
    </source>
</evidence>
<gene>
    <name evidence="2" type="ORF">FG385_03645</name>
</gene>
<dbReference type="PANTHER" id="PTHR11365">
    <property type="entry name" value="5-OXOPROLINASE RELATED"/>
    <property type="match status" value="1"/>
</dbReference>
<organism evidence="2 3">
    <name type="scientific">Amycolatopsis alkalitolerans</name>
    <dbReference type="NCBI Taxonomy" id="2547244"/>
    <lineage>
        <taxon>Bacteria</taxon>
        <taxon>Bacillati</taxon>
        <taxon>Actinomycetota</taxon>
        <taxon>Actinomycetes</taxon>
        <taxon>Pseudonocardiales</taxon>
        <taxon>Pseudonocardiaceae</taxon>
        <taxon>Amycolatopsis</taxon>
    </lineage>
</organism>
<dbReference type="InterPro" id="IPR045079">
    <property type="entry name" value="Oxoprolinase-like"/>
</dbReference>
<accession>A0A5C4M9C9</accession>
<dbReference type="RefSeq" id="WP_139095132.1">
    <property type="nucleotide sequence ID" value="NZ_VDFW01000002.1"/>
</dbReference>
<comment type="caution">
    <text evidence="2">The sequence shown here is derived from an EMBL/GenBank/DDBJ whole genome shotgun (WGS) entry which is preliminary data.</text>
</comment>
<sequence length="767" mass="81882">MSSPIPGAEVYHSRPVDPEQLRVSVPASLRLHTVGQDAIDNLDPLTYEVIRHRLWSITDEMGETLKRMSGSVVVTEANDFDFALCDEVGQEVQIGLYNTFLSASLDLAVYWTLQHRADNPGINEGDMFLCNDPWVGGGLHQNDATVFAPFFFDGELFGWSSAVAHQLDVGGVAPGSWTPRAQDVFWESLPTPPIKVVRDNVLQRDVADMWTRRSRTPMLVSLDLRAKVGANHTAQARLRRLLETYGPDTVKAVMKRIMDDAEQRLRAKLRELPDGTWHATGYQEHSGQGDRGLYKIVLAMTKSGDRLTFDFRGTAAQTGMINCPYSGVRAGIMSALLPVLAGDIPWAGGGLMRCFDIIAEEGTMINASFPAAVGKGPVGPAWAAGNLVNECLAKMLDARPHARKSVQSVCGGTFDMVALAGLDQRQYPFVSLVMDAMAGGYGAGVDRDGVDTGGAFVIPMGRAPDAEMTEFTSPVLLLWRREETDSGGPGAQRGGVSGSVCLVPHDTPAPLAGVFSGTGKATTQNAGLAGGYPGNTQLDIVLRGSDVLGTLAAGRVPRSLDEITATRDVMGGEVETFIGLEDAVYVHWQSGGGYGDPLHRDPAAVAEDVREAKVSERAAHEIYGVVLNPDGAADVDATRRQREQLSAARRSAAGITEARGRRADVTGAETLDVNQALVDGQTVVCRHCGTGLGTLGEPYLAALPRIEAEPAAAGPHVWPDSATYIDERVVFRQAFCPGCATALLSQVVPADHPMPADSFGAGSGNDR</sequence>
<evidence type="ECO:0000259" key="1">
    <source>
        <dbReference type="Pfam" id="PF02538"/>
    </source>
</evidence>
<dbReference type="Pfam" id="PF02538">
    <property type="entry name" value="Hydantoinase_B"/>
    <property type="match status" value="1"/>
</dbReference>
<dbReference type="PANTHER" id="PTHR11365:SF23">
    <property type="entry name" value="HYPOTHETICAL 5-OXOPROLINASE (EUROFUNG)-RELATED"/>
    <property type="match status" value="1"/>
</dbReference>
<keyword evidence="3" id="KW-1185">Reference proteome</keyword>
<dbReference type="OrthoDB" id="102473at2"/>
<proteinExistence type="predicted"/>
<feature type="domain" description="Hydantoinase B/oxoprolinase" evidence="1">
    <location>
        <begin position="43"/>
        <end position="597"/>
    </location>
</feature>
<name>A0A5C4M9C9_9PSEU</name>
<dbReference type="EMBL" id="VDFW01000002">
    <property type="protein sequence ID" value="TNC29188.1"/>
    <property type="molecule type" value="Genomic_DNA"/>
</dbReference>
<dbReference type="AlphaFoldDB" id="A0A5C4M9C9"/>
<dbReference type="Proteomes" id="UP000305546">
    <property type="component" value="Unassembled WGS sequence"/>
</dbReference>
<reference evidence="2 3" key="1">
    <citation type="submission" date="2019-06" db="EMBL/GenBank/DDBJ databases">
        <title>Amycolatopsis alkalitolerans sp. nov., isolated from Gastrodia elata Blume.</title>
        <authorList>
            <person name="Narsing Rao M.P."/>
            <person name="Li W.J."/>
        </authorList>
    </citation>
    <scope>NUCLEOTIDE SEQUENCE [LARGE SCALE GENOMIC DNA]</scope>
    <source>
        <strain evidence="2 3">SYSUP0005</strain>
    </source>
</reference>
<protein>
    <submittedName>
        <fullName evidence="2">Hydantoinase B/oxoprolinase family protein</fullName>
    </submittedName>
</protein>
<evidence type="ECO:0000313" key="3">
    <source>
        <dbReference type="Proteomes" id="UP000305546"/>
    </source>
</evidence>
<dbReference type="GO" id="GO:0017168">
    <property type="term" value="F:5-oxoprolinase (ATP-hydrolyzing) activity"/>
    <property type="evidence" value="ECO:0007669"/>
    <property type="project" value="TreeGrafter"/>
</dbReference>
<dbReference type="GO" id="GO:0006749">
    <property type="term" value="P:glutathione metabolic process"/>
    <property type="evidence" value="ECO:0007669"/>
    <property type="project" value="TreeGrafter"/>
</dbReference>